<dbReference type="SUPFAM" id="SSF56601">
    <property type="entry name" value="beta-lactamase/transpeptidase-like"/>
    <property type="match status" value="1"/>
</dbReference>
<evidence type="ECO:0000313" key="3">
    <source>
        <dbReference type="EMBL" id="KJF42058.1"/>
    </source>
</evidence>
<dbReference type="Pfam" id="PF00144">
    <property type="entry name" value="Beta-lactamase"/>
    <property type="match status" value="1"/>
</dbReference>
<keyword evidence="1" id="KW-0812">Transmembrane</keyword>
<organism evidence="3 4">
    <name type="scientific">Draconibacterium sediminis</name>
    <dbReference type="NCBI Taxonomy" id="1544798"/>
    <lineage>
        <taxon>Bacteria</taxon>
        <taxon>Pseudomonadati</taxon>
        <taxon>Bacteroidota</taxon>
        <taxon>Bacteroidia</taxon>
        <taxon>Marinilabiliales</taxon>
        <taxon>Prolixibacteraceae</taxon>
        <taxon>Draconibacterium</taxon>
    </lineage>
</organism>
<comment type="caution">
    <text evidence="3">The sequence shown here is derived from an EMBL/GenBank/DDBJ whole genome shotgun (WGS) entry which is preliminary data.</text>
</comment>
<dbReference type="PATRIC" id="fig|1544798.3.peg.4689"/>
<dbReference type="EMBL" id="JRHC01000007">
    <property type="protein sequence ID" value="KJF42058.1"/>
    <property type="molecule type" value="Genomic_DNA"/>
</dbReference>
<keyword evidence="4" id="KW-1185">Reference proteome</keyword>
<protein>
    <recommendedName>
        <fullName evidence="2">Beta-lactamase-related domain-containing protein</fullName>
    </recommendedName>
</protein>
<gene>
    <name evidence="3" type="ORF">LH29_22535</name>
</gene>
<dbReference type="STRING" id="1544798.LH29_22535"/>
<keyword evidence="1" id="KW-0472">Membrane</keyword>
<name>A0A0D8J8C7_9BACT</name>
<dbReference type="AlphaFoldDB" id="A0A0D8J8C7"/>
<feature type="domain" description="Beta-lactamase-related" evidence="2">
    <location>
        <begin position="28"/>
        <end position="345"/>
    </location>
</feature>
<dbReference type="Proteomes" id="UP000032544">
    <property type="component" value="Unassembled WGS sequence"/>
</dbReference>
<sequence length="409" mass="46553">MLLVVVIFSISWQNNNKLSLEEKLQQALDQNLDKFNVKGASAALIFPDGKVWTGTSGISHDTVTIKPDMLFAIGSITKSFVATLTLKLVEEEKLALDDPLSKWLPEYPHINSSITIRQLLNHTSGIYMFWSNQQIWDDLKKDRDKVWTPEEVLSYIKEPYFEPGERFRYSNTNYLLLAMIITKITNTSLSSELEQQFWQPLNISNAYLSIEEVIPENQAHVYGDNWNNDGSYLDVTFLPRAAHESITYGSGGIFITAKDLAVWSRALFEGKILKQATLDEMLDFVTFMPNGNMTGYGLGVQRYKRDYTNGKLAYGHSGANIGTSTYMAYLPNVKLTVVATINEMKHDCSEAIFKDLVKISLRELNAYSVISAFDFFPYGVILIVAGTFWTVFIVVRLRRRRKRIRALTN</sequence>
<dbReference type="InterPro" id="IPR050491">
    <property type="entry name" value="AmpC-like"/>
</dbReference>
<feature type="transmembrane region" description="Helical" evidence="1">
    <location>
        <begin position="375"/>
        <end position="395"/>
    </location>
</feature>
<evidence type="ECO:0000256" key="1">
    <source>
        <dbReference type="SAM" id="Phobius"/>
    </source>
</evidence>
<dbReference type="InterPro" id="IPR001466">
    <property type="entry name" value="Beta-lactam-related"/>
</dbReference>
<dbReference type="PANTHER" id="PTHR46825:SF7">
    <property type="entry name" value="D-ALANYL-D-ALANINE CARBOXYPEPTIDASE"/>
    <property type="match status" value="1"/>
</dbReference>
<dbReference type="InterPro" id="IPR012338">
    <property type="entry name" value="Beta-lactam/transpept-like"/>
</dbReference>
<keyword evidence="1" id="KW-1133">Transmembrane helix</keyword>
<dbReference type="Gene3D" id="3.40.710.10">
    <property type="entry name" value="DD-peptidase/beta-lactamase superfamily"/>
    <property type="match status" value="1"/>
</dbReference>
<evidence type="ECO:0000313" key="4">
    <source>
        <dbReference type="Proteomes" id="UP000032544"/>
    </source>
</evidence>
<accession>A0A0D8J8C7</accession>
<proteinExistence type="predicted"/>
<dbReference type="PANTHER" id="PTHR46825">
    <property type="entry name" value="D-ALANYL-D-ALANINE-CARBOXYPEPTIDASE/ENDOPEPTIDASE AMPH"/>
    <property type="match status" value="1"/>
</dbReference>
<reference evidence="3 4" key="1">
    <citation type="submission" date="2014-09" db="EMBL/GenBank/DDBJ databases">
        <title>Draft Genome Sequence of Draconibacterium sp. JN14CK-3.</title>
        <authorList>
            <person name="Dong C."/>
            <person name="Lai Q."/>
            <person name="Shao Z."/>
        </authorList>
    </citation>
    <scope>NUCLEOTIDE SEQUENCE [LARGE SCALE GENOMIC DNA]</scope>
    <source>
        <strain evidence="3 4">JN14CK-3</strain>
    </source>
</reference>
<evidence type="ECO:0000259" key="2">
    <source>
        <dbReference type="Pfam" id="PF00144"/>
    </source>
</evidence>